<dbReference type="SUPFAM" id="SSF47336">
    <property type="entry name" value="ACP-like"/>
    <property type="match status" value="1"/>
</dbReference>
<evidence type="ECO:0000259" key="2">
    <source>
        <dbReference type="Pfam" id="PF00668"/>
    </source>
</evidence>
<organism evidence="3 4">
    <name type="scientific">Streptomyces kunmingensis</name>
    <dbReference type="NCBI Taxonomy" id="68225"/>
    <lineage>
        <taxon>Bacteria</taxon>
        <taxon>Bacillati</taxon>
        <taxon>Actinomycetota</taxon>
        <taxon>Actinomycetes</taxon>
        <taxon>Kitasatosporales</taxon>
        <taxon>Streptomycetaceae</taxon>
        <taxon>Streptomyces</taxon>
    </lineage>
</organism>
<feature type="compositionally biased region" description="Basic and acidic residues" evidence="1">
    <location>
        <begin position="198"/>
        <end position="222"/>
    </location>
</feature>
<keyword evidence="4" id="KW-1185">Reference proteome</keyword>
<dbReference type="RefSeq" id="WP_324769618.1">
    <property type="nucleotide sequence ID" value="NZ_BAAATS010000011.1"/>
</dbReference>
<dbReference type="EMBL" id="JAOZYB010000126">
    <property type="protein sequence ID" value="MEB3962159.1"/>
    <property type="molecule type" value="Genomic_DNA"/>
</dbReference>
<feature type="domain" description="Condensation" evidence="2">
    <location>
        <begin position="240"/>
        <end position="343"/>
    </location>
</feature>
<proteinExistence type="predicted"/>
<sequence>MPFVTDHPSVAQAGPTASTRFDGTQPGTPVQEIVRDLFAEAAGLPRAAVGADSDFFRLGGQAPGAARRLLGRLTQTFAVAPGHAELRTASTPVRLAALLGDARATALGPRCAAEFSTVLPLRLRGRLDEHALDQALKDLGERHEALRNSRLGVAGTRLCRLGADDLSLELALPADSVDLWSQLPLAAELARAYTARTADRAPHRQRCRPDTVPHPRWGDREPSAVPGSTPGDGAAGRAELSWWLPPALHTRLARCAARHGATLFIVVYAALAEVLSRWGAGPRITVAAPVPARDSAALRAAVGPYGRVLALSVDTAGAADFGELLGRAGASALTAYRSGTAPLAEPGGVALTVLQSMPTPVEAENLTITPERPTLAAHAAGLSLTLTEHQTPHGQPAGLSLAASWLPGVLDETVAGALCRDLVAALEAAPATPASRSRGTGGRGVRAGAVPAPVLAAAGRTPSGVG</sequence>
<evidence type="ECO:0000313" key="3">
    <source>
        <dbReference type="EMBL" id="MEB3962159.1"/>
    </source>
</evidence>
<dbReference type="Pfam" id="PF00668">
    <property type="entry name" value="Condensation"/>
    <property type="match status" value="1"/>
</dbReference>
<name>A0ABU6CBT1_9ACTN</name>
<dbReference type="Gene3D" id="1.10.1200.10">
    <property type="entry name" value="ACP-like"/>
    <property type="match status" value="1"/>
</dbReference>
<feature type="compositionally biased region" description="Polar residues" evidence="1">
    <location>
        <begin position="15"/>
        <end position="26"/>
    </location>
</feature>
<dbReference type="SUPFAM" id="SSF52777">
    <property type="entry name" value="CoA-dependent acyltransferases"/>
    <property type="match status" value="2"/>
</dbReference>
<dbReference type="InterPro" id="IPR036736">
    <property type="entry name" value="ACP-like_sf"/>
</dbReference>
<dbReference type="PANTHER" id="PTHR45527:SF1">
    <property type="entry name" value="FATTY ACID SYNTHASE"/>
    <property type="match status" value="1"/>
</dbReference>
<comment type="caution">
    <text evidence="3">The sequence shown here is derived from an EMBL/GenBank/DDBJ whole genome shotgun (WGS) entry which is preliminary data.</text>
</comment>
<dbReference type="Gene3D" id="3.30.559.30">
    <property type="entry name" value="Nonribosomal peptide synthetase, condensation domain"/>
    <property type="match status" value="1"/>
</dbReference>
<gene>
    <name evidence="3" type="ORF">OKJ48_18160</name>
</gene>
<accession>A0ABU6CBT1</accession>
<evidence type="ECO:0000256" key="1">
    <source>
        <dbReference type="SAM" id="MobiDB-lite"/>
    </source>
</evidence>
<dbReference type="PANTHER" id="PTHR45527">
    <property type="entry name" value="NONRIBOSOMAL PEPTIDE SYNTHETASE"/>
    <property type="match status" value="1"/>
</dbReference>
<feature type="region of interest" description="Disordered" evidence="1">
    <location>
        <begin position="198"/>
        <end position="233"/>
    </location>
</feature>
<protein>
    <recommendedName>
        <fullName evidence="2">Condensation domain-containing protein</fullName>
    </recommendedName>
</protein>
<feature type="region of interest" description="Disordered" evidence="1">
    <location>
        <begin position="1"/>
        <end position="26"/>
    </location>
</feature>
<evidence type="ECO:0000313" key="4">
    <source>
        <dbReference type="Proteomes" id="UP001352223"/>
    </source>
</evidence>
<dbReference type="InterPro" id="IPR001242">
    <property type="entry name" value="Condensation_dom"/>
</dbReference>
<dbReference type="Proteomes" id="UP001352223">
    <property type="component" value="Unassembled WGS sequence"/>
</dbReference>
<reference evidence="3 4" key="1">
    <citation type="submission" date="2022-10" db="EMBL/GenBank/DDBJ databases">
        <authorList>
            <person name="Xie J."/>
            <person name="Shen N."/>
        </authorList>
    </citation>
    <scope>NUCLEOTIDE SEQUENCE [LARGE SCALE GENOMIC DNA]</scope>
    <source>
        <strain evidence="3 4">DSM 41681</strain>
    </source>
</reference>